<dbReference type="NCBIfam" id="TIGR01213">
    <property type="entry name" value="pseudo_Pus10arc"/>
    <property type="match status" value="1"/>
</dbReference>
<name>A0A0F9B2S8_9ZZZZ</name>
<dbReference type="Pfam" id="PF21238">
    <property type="entry name" value="Pus10_C"/>
    <property type="match status" value="1"/>
</dbReference>
<dbReference type="EC" id="5.4.99.25" evidence="1"/>
<dbReference type="Pfam" id="PF22023">
    <property type="entry name" value="Pus10_THUMP_arc"/>
    <property type="match status" value="1"/>
</dbReference>
<keyword evidence="3" id="KW-0413">Isomerase</keyword>
<dbReference type="PANTHER" id="PTHR21568:SF0">
    <property type="entry name" value="TRNA PSEUDOURIDINE SYNTHASE PUS10"/>
    <property type="match status" value="1"/>
</dbReference>
<evidence type="ECO:0000259" key="5">
    <source>
        <dbReference type="Pfam" id="PF22023"/>
    </source>
</evidence>
<dbReference type="GO" id="GO:0031119">
    <property type="term" value="P:tRNA pseudouridine synthesis"/>
    <property type="evidence" value="ECO:0007669"/>
    <property type="project" value="TreeGrafter"/>
</dbReference>
<dbReference type="PANTHER" id="PTHR21568">
    <property type="entry name" value="TRNA PSEUDOURIDINE SYNTHASE PUS10"/>
    <property type="match status" value="1"/>
</dbReference>
<gene>
    <name evidence="6" type="ORF">LCGC14_2500260</name>
</gene>
<proteinExistence type="predicted"/>
<dbReference type="Gene3D" id="3.30.70.2510">
    <property type="match status" value="1"/>
</dbReference>
<reference evidence="6" key="1">
    <citation type="journal article" date="2015" name="Nature">
        <title>Complex archaea that bridge the gap between prokaryotes and eukaryotes.</title>
        <authorList>
            <person name="Spang A."/>
            <person name="Saw J.H."/>
            <person name="Jorgensen S.L."/>
            <person name="Zaremba-Niedzwiedzka K."/>
            <person name="Martijn J."/>
            <person name="Lind A.E."/>
            <person name="van Eijk R."/>
            <person name="Schleper C."/>
            <person name="Guy L."/>
            <person name="Ettema T.J."/>
        </authorList>
    </citation>
    <scope>NUCLEOTIDE SEQUENCE</scope>
</reference>
<feature type="domain" description="Pus10 THUMP" evidence="5">
    <location>
        <begin position="113"/>
        <end position="187"/>
    </location>
</feature>
<accession>A0A0F9B2S8</accession>
<feature type="non-terminal residue" evidence="6">
    <location>
        <position position="272"/>
    </location>
</feature>
<comment type="caution">
    <text evidence="6">The sequence shown here is derived from an EMBL/GenBank/DDBJ whole genome shotgun (WGS) entry which is preliminary data.</text>
</comment>
<dbReference type="InterPro" id="IPR055174">
    <property type="entry name" value="Pus10_THUMP_arc"/>
</dbReference>
<evidence type="ECO:0000256" key="1">
    <source>
        <dbReference type="ARBA" id="ARBA00012787"/>
    </source>
</evidence>
<evidence type="ECO:0000259" key="4">
    <source>
        <dbReference type="Pfam" id="PF21238"/>
    </source>
</evidence>
<sequence length="272" mass="31397">MLFSKIIDIYEKYYICIHCLGRMFSLLGTSTTNYERGYSLLLSLTMENHRNYLYGNESEQKSALVNLKKIAENVKYLPAQNVLKNEGIVHEKDDSNECYLCHGIFSSTEKFINETIKKLEDLEFNTFLIGTKPKSHIINREDAFKTEFKILEAEAFKSHFNRIIGKALLGPLQKTPGFTHPDILIIYSIGYESFEIELILKSLFIYGRYNKFVRGIPQTHWFCKSCIGKGCKLCNYTGKQYQISVEELISPEFIKESKSTDSKFHGAGREDI</sequence>
<feature type="domain" description="Pus10-like C-terminal" evidence="4">
    <location>
        <begin position="204"/>
        <end position="272"/>
    </location>
</feature>
<dbReference type="InterPro" id="IPR048741">
    <property type="entry name" value="Pus10-like_C"/>
</dbReference>
<evidence type="ECO:0000256" key="2">
    <source>
        <dbReference type="ARBA" id="ARBA00022694"/>
    </source>
</evidence>
<keyword evidence="2" id="KW-0819">tRNA processing</keyword>
<evidence type="ECO:0000313" key="6">
    <source>
        <dbReference type="EMBL" id="KKL15970.1"/>
    </source>
</evidence>
<evidence type="ECO:0000256" key="3">
    <source>
        <dbReference type="ARBA" id="ARBA00023235"/>
    </source>
</evidence>
<dbReference type="InterPro" id="IPR039894">
    <property type="entry name" value="Pus10-like"/>
</dbReference>
<organism evidence="6">
    <name type="scientific">marine sediment metagenome</name>
    <dbReference type="NCBI Taxonomy" id="412755"/>
    <lineage>
        <taxon>unclassified sequences</taxon>
        <taxon>metagenomes</taxon>
        <taxon>ecological metagenomes</taxon>
    </lineage>
</organism>
<dbReference type="AlphaFoldDB" id="A0A0F9B2S8"/>
<protein>
    <recommendedName>
        <fullName evidence="1">tRNA pseudouridine(55) synthase</fullName>
        <ecNumber evidence="1">5.4.99.25</ecNumber>
    </recommendedName>
</protein>
<dbReference type="GO" id="GO:0160148">
    <property type="term" value="F:tRNA pseudouridine(55) synthase activity"/>
    <property type="evidence" value="ECO:0007669"/>
    <property type="project" value="UniProtKB-EC"/>
</dbReference>
<dbReference type="EMBL" id="LAZR01039849">
    <property type="protein sequence ID" value="KKL15970.1"/>
    <property type="molecule type" value="Genomic_DNA"/>
</dbReference>